<comment type="caution">
    <text evidence="1">The sequence shown here is derived from an EMBL/GenBank/DDBJ whole genome shotgun (WGS) entry which is preliminary data.</text>
</comment>
<accession>A0A6A1UPM9</accession>
<evidence type="ECO:0000313" key="2">
    <source>
        <dbReference type="Proteomes" id="UP000516437"/>
    </source>
</evidence>
<dbReference type="EMBL" id="RXIC02000026">
    <property type="protein sequence ID" value="KAB1202116.1"/>
    <property type="molecule type" value="Genomic_DNA"/>
</dbReference>
<dbReference type="AlphaFoldDB" id="A0A6A1UPM9"/>
<keyword evidence="2" id="KW-1185">Reference proteome</keyword>
<gene>
    <name evidence="1" type="ORF">CJ030_MR8G004283</name>
</gene>
<sequence>MRTKAQSTSKEGLPFKNMLTQLTLDARVEGKRHEPTLMQLNPINAVSQHLGGMAWAVQEIEMAIAPIISSLAAMEKRLEKIESMQLELKKANDMGQEDIMQRIDDVKADMVQELNRMAL</sequence>
<proteinExistence type="predicted"/>
<organism evidence="1 2">
    <name type="scientific">Morella rubra</name>
    <name type="common">Chinese bayberry</name>
    <dbReference type="NCBI Taxonomy" id="262757"/>
    <lineage>
        <taxon>Eukaryota</taxon>
        <taxon>Viridiplantae</taxon>
        <taxon>Streptophyta</taxon>
        <taxon>Embryophyta</taxon>
        <taxon>Tracheophyta</taxon>
        <taxon>Spermatophyta</taxon>
        <taxon>Magnoliopsida</taxon>
        <taxon>eudicotyledons</taxon>
        <taxon>Gunneridae</taxon>
        <taxon>Pentapetalae</taxon>
        <taxon>rosids</taxon>
        <taxon>fabids</taxon>
        <taxon>Fagales</taxon>
        <taxon>Myricaceae</taxon>
        <taxon>Morella</taxon>
    </lineage>
</organism>
<name>A0A6A1UPM9_9ROSI</name>
<evidence type="ECO:0000313" key="1">
    <source>
        <dbReference type="EMBL" id="KAB1202116.1"/>
    </source>
</evidence>
<dbReference type="Proteomes" id="UP000516437">
    <property type="component" value="Chromosome 8"/>
</dbReference>
<protein>
    <submittedName>
        <fullName evidence="1">Uncharacterized protein</fullName>
    </submittedName>
</protein>
<reference evidence="1 2" key="1">
    <citation type="journal article" date="2019" name="Plant Biotechnol. J.">
        <title>The red bayberry genome and genetic basis of sex determination.</title>
        <authorList>
            <person name="Jia H.M."/>
            <person name="Jia H.J."/>
            <person name="Cai Q.L."/>
            <person name="Wang Y."/>
            <person name="Zhao H.B."/>
            <person name="Yang W.F."/>
            <person name="Wang G.Y."/>
            <person name="Li Y.H."/>
            <person name="Zhan D.L."/>
            <person name="Shen Y.T."/>
            <person name="Niu Q.F."/>
            <person name="Chang L."/>
            <person name="Qiu J."/>
            <person name="Zhao L."/>
            <person name="Xie H.B."/>
            <person name="Fu W.Y."/>
            <person name="Jin J."/>
            <person name="Li X.W."/>
            <person name="Jiao Y."/>
            <person name="Zhou C.C."/>
            <person name="Tu T."/>
            <person name="Chai C.Y."/>
            <person name="Gao J.L."/>
            <person name="Fan L.J."/>
            <person name="van de Weg E."/>
            <person name="Wang J.Y."/>
            <person name="Gao Z.S."/>
        </authorList>
    </citation>
    <scope>NUCLEOTIDE SEQUENCE [LARGE SCALE GENOMIC DNA]</scope>
    <source>
        <tissue evidence="1">Leaves</tissue>
    </source>
</reference>